<dbReference type="AlphaFoldDB" id="A0A369CJF2"/>
<sequence length="235" mass="25941">MNHEIEKHFPGLTGPLEVDTETRGALERQLAEVDAELLELPEAGDPSLRAHRLVEKGRVLNRLERGAEAWDVAREAFDMFVGLENWEGAVEASDVLFESDQEASLEALGQGIWLAVTYPIDPEISAIMLRHLVEESPPGGDTAAVAAATAYYLACTRGQGKAGEGLRDFTAAQMAEVAKAHSMVDSQAEFGFWVDRLGLNNPEHFLPHLGQALEKLVRGNWWYDRDALRARLPVQ</sequence>
<protein>
    <recommendedName>
        <fullName evidence="3">Tetratricopeptide repeat protein</fullName>
    </recommendedName>
</protein>
<evidence type="ECO:0000313" key="2">
    <source>
        <dbReference type="Proteomes" id="UP000252707"/>
    </source>
</evidence>
<dbReference type="EMBL" id="QPJY01000002">
    <property type="protein sequence ID" value="RCX31974.1"/>
    <property type="molecule type" value="Genomic_DNA"/>
</dbReference>
<dbReference type="RefSeq" id="WP_114278803.1">
    <property type="nucleotide sequence ID" value="NZ_QPJY01000002.1"/>
</dbReference>
<evidence type="ECO:0008006" key="3">
    <source>
        <dbReference type="Google" id="ProtNLM"/>
    </source>
</evidence>
<organism evidence="1 2">
    <name type="scientific">Thioalbus denitrificans</name>
    <dbReference type="NCBI Taxonomy" id="547122"/>
    <lineage>
        <taxon>Bacteria</taxon>
        <taxon>Pseudomonadati</taxon>
        <taxon>Pseudomonadota</taxon>
        <taxon>Gammaproteobacteria</taxon>
        <taxon>Chromatiales</taxon>
        <taxon>Ectothiorhodospiraceae</taxon>
        <taxon>Thioalbus</taxon>
    </lineage>
</organism>
<accession>A0A369CJF2</accession>
<evidence type="ECO:0000313" key="1">
    <source>
        <dbReference type="EMBL" id="RCX31974.1"/>
    </source>
</evidence>
<dbReference type="Proteomes" id="UP000252707">
    <property type="component" value="Unassembled WGS sequence"/>
</dbReference>
<proteinExistence type="predicted"/>
<keyword evidence="2" id="KW-1185">Reference proteome</keyword>
<dbReference type="OrthoDB" id="9775668at2"/>
<gene>
    <name evidence="1" type="ORF">DFQ59_102323</name>
</gene>
<comment type="caution">
    <text evidence="1">The sequence shown here is derived from an EMBL/GenBank/DDBJ whole genome shotgun (WGS) entry which is preliminary data.</text>
</comment>
<reference evidence="1 2" key="1">
    <citation type="submission" date="2018-07" db="EMBL/GenBank/DDBJ databases">
        <title>Genomic Encyclopedia of Type Strains, Phase IV (KMG-IV): sequencing the most valuable type-strain genomes for metagenomic binning, comparative biology and taxonomic classification.</title>
        <authorList>
            <person name="Goeker M."/>
        </authorList>
    </citation>
    <scope>NUCLEOTIDE SEQUENCE [LARGE SCALE GENOMIC DNA]</scope>
    <source>
        <strain evidence="1 2">DSM 26407</strain>
    </source>
</reference>
<name>A0A369CJF2_9GAMM</name>